<accession>A0A0J6SUB8</accession>
<dbReference type="SUPFAM" id="SSF118352">
    <property type="entry name" value="HSP33 redox switch-like"/>
    <property type="match status" value="1"/>
</dbReference>
<dbReference type="InterPro" id="IPR016154">
    <property type="entry name" value="Heat_shock_Hsp33_C"/>
</dbReference>
<keyword evidence="4" id="KW-0143">Chaperone</keyword>
<dbReference type="GO" id="GO:0044183">
    <property type="term" value="F:protein folding chaperone"/>
    <property type="evidence" value="ECO:0007669"/>
    <property type="project" value="TreeGrafter"/>
</dbReference>
<dbReference type="EMBL" id="LABY01000085">
    <property type="protein sequence ID" value="KMO37314.1"/>
    <property type="molecule type" value="Genomic_DNA"/>
</dbReference>
<dbReference type="InterPro" id="IPR023212">
    <property type="entry name" value="Hsp33_helix_hairpin_bin_dom_sf"/>
</dbReference>
<dbReference type="RefSeq" id="WP_048444738.1">
    <property type="nucleotide sequence ID" value="NZ_LABY01000085.1"/>
</dbReference>
<evidence type="ECO:0000313" key="7">
    <source>
        <dbReference type="EMBL" id="KMO37314.1"/>
    </source>
</evidence>
<dbReference type="PANTHER" id="PTHR30111">
    <property type="entry name" value="33 KDA CHAPERONIN"/>
    <property type="match status" value="1"/>
</dbReference>
<dbReference type="InterPro" id="IPR000397">
    <property type="entry name" value="Heat_shock_Hsp33"/>
</dbReference>
<dbReference type="Proteomes" id="UP000035955">
    <property type="component" value="Unassembled WGS sequence"/>
</dbReference>
<keyword evidence="8" id="KW-1185">Reference proteome</keyword>
<keyword evidence="3" id="KW-1015">Disulfide bond</keyword>
<evidence type="ECO:0000313" key="8">
    <source>
        <dbReference type="Proteomes" id="UP000035955"/>
    </source>
</evidence>
<evidence type="ECO:0000256" key="3">
    <source>
        <dbReference type="ARBA" id="ARBA00023157"/>
    </source>
</evidence>
<dbReference type="PIRSF" id="PIRSF005261">
    <property type="entry name" value="Heat_shock_Hsp33"/>
    <property type="match status" value="1"/>
</dbReference>
<dbReference type="GO" id="GO:0005737">
    <property type="term" value="C:cytoplasm"/>
    <property type="evidence" value="ECO:0007669"/>
    <property type="project" value="InterPro"/>
</dbReference>
<dbReference type="Pfam" id="PF01430">
    <property type="entry name" value="HSP33"/>
    <property type="match status" value="1"/>
</dbReference>
<dbReference type="AlphaFoldDB" id="A0A0J6SUB8"/>
<evidence type="ECO:0000256" key="4">
    <source>
        <dbReference type="ARBA" id="ARBA00023186"/>
    </source>
</evidence>
<evidence type="ECO:0000256" key="5">
    <source>
        <dbReference type="ARBA" id="ARBA00023284"/>
    </source>
</evidence>
<protein>
    <submittedName>
        <fullName evidence="7">Hsp33-like chaperonin</fullName>
    </submittedName>
</protein>
<dbReference type="PANTHER" id="PTHR30111:SF1">
    <property type="entry name" value="33 KDA CHAPERONIN"/>
    <property type="match status" value="1"/>
</dbReference>
<feature type="region of interest" description="Disordered" evidence="6">
    <location>
        <begin position="211"/>
        <end position="230"/>
    </location>
</feature>
<dbReference type="Gene3D" id="3.90.1280.10">
    <property type="entry name" value="HSP33 redox switch-like"/>
    <property type="match status" value="1"/>
</dbReference>
<comment type="caution">
    <text evidence="7">The sequence shown here is derived from an EMBL/GenBank/DDBJ whole genome shotgun (WGS) entry which is preliminary data.</text>
</comment>
<keyword evidence="1" id="KW-0963">Cytoplasm</keyword>
<keyword evidence="2" id="KW-0862">Zinc</keyword>
<keyword evidence="5" id="KW-0676">Redox-active center</keyword>
<dbReference type="CDD" id="cd00498">
    <property type="entry name" value="Hsp33"/>
    <property type="match status" value="1"/>
</dbReference>
<evidence type="ECO:0000256" key="6">
    <source>
        <dbReference type="SAM" id="MobiDB-lite"/>
    </source>
</evidence>
<dbReference type="GO" id="GO:0051082">
    <property type="term" value="F:unfolded protein binding"/>
    <property type="evidence" value="ECO:0007669"/>
    <property type="project" value="InterPro"/>
</dbReference>
<dbReference type="NCBIfam" id="NF002386">
    <property type="entry name" value="PRK01402.1"/>
    <property type="match status" value="1"/>
</dbReference>
<dbReference type="Gene3D" id="1.10.287.480">
    <property type="entry name" value="helix hairpin bin"/>
    <property type="match status" value="1"/>
</dbReference>
<reference evidence="7 8" key="1">
    <citation type="submission" date="2015-03" db="EMBL/GenBank/DDBJ databases">
        <title>Genome sequencing of Methylobacterium variabile DSM 16961.</title>
        <authorList>
            <person name="Chaudhry V."/>
            <person name="Patil P.B."/>
        </authorList>
    </citation>
    <scope>NUCLEOTIDE SEQUENCE [LARGE SCALE GENOMIC DNA]</scope>
    <source>
        <strain evidence="7 8">DSM 16961</strain>
    </source>
</reference>
<dbReference type="Gene3D" id="3.55.30.10">
    <property type="entry name" value="Hsp33 domain"/>
    <property type="match status" value="1"/>
</dbReference>
<dbReference type="GO" id="GO:0042026">
    <property type="term" value="P:protein refolding"/>
    <property type="evidence" value="ECO:0007669"/>
    <property type="project" value="TreeGrafter"/>
</dbReference>
<proteinExistence type="predicted"/>
<gene>
    <name evidence="7" type="primary">hslO</name>
    <name evidence="7" type="ORF">VQ02_13585</name>
</gene>
<organism evidence="7 8">
    <name type="scientific">Methylobacterium variabile</name>
    <dbReference type="NCBI Taxonomy" id="298794"/>
    <lineage>
        <taxon>Bacteria</taxon>
        <taxon>Pseudomonadati</taxon>
        <taxon>Pseudomonadota</taxon>
        <taxon>Alphaproteobacteria</taxon>
        <taxon>Hyphomicrobiales</taxon>
        <taxon>Methylobacteriaceae</taxon>
        <taxon>Methylobacterium</taxon>
    </lineage>
</organism>
<sequence length="338" mass="37106">MSEIPSSPGSSSQGSEGRDDAILPFAVEPLDVRGRVVRLGPSVDTILRRHGYPDSVARLLGEAAALTVLLGSSLKFEGRFQLQTKSDGPVDMVVVDFEAPDRVRATARFDAERVAEAGPRAGTARLLGHGHLAMTIDQGSAQSRYQGVVALEGQGFEEAAHQYFRQSEQIPTRVRLAVAEQVEGSGQAWRAGGLLMQFLPHSPDRARLADLPPGDLPEGHTRLDESQPQEDDAWVEAKSLVATIEDHELVDPTVSSERLLYRLFHERGVRVFEAQGVHEACRCSRERVMGMIRRFSEEERRDIVGDDGRIGITCEFCSRHYDLDPAEVEAEIAGQSDA</sequence>
<name>A0A0J6SUB8_9HYPH</name>
<dbReference type="SUPFAM" id="SSF64397">
    <property type="entry name" value="Hsp33 domain"/>
    <property type="match status" value="1"/>
</dbReference>
<evidence type="ECO:0000256" key="1">
    <source>
        <dbReference type="ARBA" id="ARBA00022490"/>
    </source>
</evidence>
<evidence type="ECO:0000256" key="2">
    <source>
        <dbReference type="ARBA" id="ARBA00022833"/>
    </source>
</evidence>
<dbReference type="OrthoDB" id="9793753at2"/>
<dbReference type="PATRIC" id="fig|298794.3.peg.7480"/>
<dbReference type="InterPro" id="IPR016153">
    <property type="entry name" value="Heat_shock_Hsp33_N"/>
</dbReference>